<gene>
    <name evidence="1" type="ORF">OCTVUL_1B000188</name>
</gene>
<reference evidence="1" key="1">
    <citation type="submission" date="2023-08" db="EMBL/GenBank/DDBJ databases">
        <authorList>
            <person name="Alioto T."/>
            <person name="Alioto T."/>
            <person name="Gomez Garrido J."/>
        </authorList>
    </citation>
    <scope>NUCLEOTIDE SEQUENCE</scope>
</reference>
<organism evidence="1 2">
    <name type="scientific">Octopus vulgaris</name>
    <name type="common">Common octopus</name>
    <dbReference type="NCBI Taxonomy" id="6645"/>
    <lineage>
        <taxon>Eukaryota</taxon>
        <taxon>Metazoa</taxon>
        <taxon>Spiralia</taxon>
        <taxon>Lophotrochozoa</taxon>
        <taxon>Mollusca</taxon>
        <taxon>Cephalopoda</taxon>
        <taxon>Coleoidea</taxon>
        <taxon>Octopodiformes</taxon>
        <taxon>Octopoda</taxon>
        <taxon>Incirrata</taxon>
        <taxon>Octopodidae</taxon>
        <taxon>Octopus</taxon>
    </lineage>
</organism>
<name>A0AA36AIS8_OCTVU</name>
<dbReference type="Proteomes" id="UP001162480">
    <property type="component" value="Chromosome 2"/>
</dbReference>
<sequence length="80" mass="9256">MLGKEFVYSVIYTSPTHNQSTIGVICNKEFSRKLHDIDDMMKSNLKLTKAIVCGNRRQRHCHCVIGKYHDDFTHLIALPH</sequence>
<dbReference type="EMBL" id="OX597815">
    <property type="protein sequence ID" value="CAI9716965.1"/>
    <property type="molecule type" value="Genomic_DNA"/>
</dbReference>
<accession>A0AA36AIS8</accession>
<dbReference type="AlphaFoldDB" id="A0AA36AIS8"/>
<evidence type="ECO:0000313" key="1">
    <source>
        <dbReference type="EMBL" id="CAI9716965.1"/>
    </source>
</evidence>
<keyword evidence="2" id="KW-1185">Reference proteome</keyword>
<proteinExistence type="predicted"/>
<protein>
    <submittedName>
        <fullName evidence="1">Uncharacterized protein</fullName>
    </submittedName>
</protein>
<evidence type="ECO:0000313" key="2">
    <source>
        <dbReference type="Proteomes" id="UP001162480"/>
    </source>
</evidence>